<proteinExistence type="predicted"/>
<gene>
    <name evidence="2" type="ORF">UJA718_LOCUS43696</name>
</gene>
<feature type="compositionally biased region" description="Low complexity" evidence="1">
    <location>
        <begin position="27"/>
        <end position="58"/>
    </location>
</feature>
<dbReference type="Proteomes" id="UP000663873">
    <property type="component" value="Unassembled WGS sequence"/>
</dbReference>
<feature type="region of interest" description="Disordered" evidence="1">
    <location>
        <begin position="1"/>
        <end position="60"/>
    </location>
</feature>
<evidence type="ECO:0000313" key="2">
    <source>
        <dbReference type="EMBL" id="CAF4856321.1"/>
    </source>
</evidence>
<sequence>GGGAKKPKPNPPTQNLPISLSPGNDISMGSSVDRLSSGSSLARKLITPNNQTQHPQQPSYIEVFIPPRASIVNYFMAK</sequence>
<evidence type="ECO:0000256" key="1">
    <source>
        <dbReference type="SAM" id="MobiDB-lite"/>
    </source>
</evidence>
<feature type="compositionally biased region" description="Polar residues" evidence="1">
    <location>
        <begin position="15"/>
        <end position="24"/>
    </location>
</feature>
<comment type="caution">
    <text evidence="2">The sequence shown here is derived from an EMBL/GenBank/DDBJ whole genome shotgun (WGS) entry which is preliminary data.</text>
</comment>
<dbReference type="EMBL" id="CAJOBP010062516">
    <property type="protein sequence ID" value="CAF4856321.1"/>
    <property type="molecule type" value="Genomic_DNA"/>
</dbReference>
<feature type="non-terminal residue" evidence="2">
    <location>
        <position position="78"/>
    </location>
</feature>
<name>A0A821SAV9_9BILA</name>
<feature type="non-terminal residue" evidence="2">
    <location>
        <position position="1"/>
    </location>
</feature>
<dbReference type="AlphaFoldDB" id="A0A821SAV9"/>
<keyword evidence="3" id="KW-1185">Reference proteome</keyword>
<protein>
    <submittedName>
        <fullName evidence="2">Uncharacterized protein</fullName>
    </submittedName>
</protein>
<evidence type="ECO:0000313" key="3">
    <source>
        <dbReference type="Proteomes" id="UP000663873"/>
    </source>
</evidence>
<reference evidence="2" key="1">
    <citation type="submission" date="2021-02" db="EMBL/GenBank/DDBJ databases">
        <authorList>
            <person name="Nowell W R."/>
        </authorList>
    </citation>
    <scope>NUCLEOTIDE SEQUENCE</scope>
</reference>
<organism evidence="2 3">
    <name type="scientific">Rotaria socialis</name>
    <dbReference type="NCBI Taxonomy" id="392032"/>
    <lineage>
        <taxon>Eukaryota</taxon>
        <taxon>Metazoa</taxon>
        <taxon>Spiralia</taxon>
        <taxon>Gnathifera</taxon>
        <taxon>Rotifera</taxon>
        <taxon>Eurotatoria</taxon>
        <taxon>Bdelloidea</taxon>
        <taxon>Philodinida</taxon>
        <taxon>Philodinidae</taxon>
        <taxon>Rotaria</taxon>
    </lineage>
</organism>
<accession>A0A821SAV9</accession>